<organism evidence="1 2">
    <name type="scientific">Wickerhamomyces mucosus</name>
    <dbReference type="NCBI Taxonomy" id="1378264"/>
    <lineage>
        <taxon>Eukaryota</taxon>
        <taxon>Fungi</taxon>
        <taxon>Dikarya</taxon>
        <taxon>Ascomycota</taxon>
        <taxon>Saccharomycotina</taxon>
        <taxon>Saccharomycetes</taxon>
        <taxon>Phaffomycetales</taxon>
        <taxon>Wickerhamomycetaceae</taxon>
        <taxon>Wickerhamomyces</taxon>
    </lineage>
</organism>
<dbReference type="AlphaFoldDB" id="A0A9P8TGP2"/>
<dbReference type="EMBL" id="JAEUBF010000485">
    <property type="protein sequence ID" value="KAH3678196.1"/>
    <property type="molecule type" value="Genomic_DNA"/>
</dbReference>
<evidence type="ECO:0000313" key="1">
    <source>
        <dbReference type="EMBL" id="KAH3678196.1"/>
    </source>
</evidence>
<sequence length="94" mass="10795">MILEEEEEEEDLKIDNSIDKNGLKTVKLLEFLDINNKNPDDIVIILVNIESFLKFIESNVAELGFEVENVSEDFKLFELLKSYDAILSIDNASE</sequence>
<accession>A0A9P8TGP2</accession>
<dbReference type="Proteomes" id="UP000769528">
    <property type="component" value="Unassembled WGS sequence"/>
</dbReference>
<evidence type="ECO:0000313" key="2">
    <source>
        <dbReference type="Proteomes" id="UP000769528"/>
    </source>
</evidence>
<protein>
    <submittedName>
        <fullName evidence="1">Uncharacterized protein</fullName>
    </submittedName>
</protein>
<gene>
    <name evidence="1" type="ORF">WICMUC_001625</name>
</gene>
<reference evidence="1" key="1">
    <citation type="journal article" date="2021" name="Open Biol.">
        <title>Shared evolutionary footprints suggest mitochondrial oxidative damage underlies multiple complex I losses in fungi.</title>
        <authorList>
            <person name="Schikora-Tamarit M.A."/>
            <person name="Marcet-Houben M."/>
            <person name="Nosek J."/>
            <person name="Gabaldon T."/>
        </authorList>
    </citation>
    <scope>NUCLEOTIDE SEQUENCE</scope>
    <source>
        <strain evidence="1">CBS6341</strain>
    </source>
</reference>
<keyword evidence="2" id="KW-1185">Reference proteome</keyword>
<proteinExistence type="predicted"/>
<name>A0A9P8TGP2_9ASCO</name>
<reference evidence="1" key="2">
    <citation type="submission" date="2021-01" db="EMBL/GenBank/DDBJ databases">
        <authorList>
            <person name="Schikora-Tamarit M.A."/>
        </authorList>
    </citation>
    <scope>NUCLEOTIDE SEQUENCE</scope>
    <source>
        <strain evidence="1">CBS6341</strain>
    </source>
</reference>
<comment type="caution">
    <text evidence="1">The sequence shown here is derived from an EMBL/GenBank/DDBJ whole genome shotgun (WGS) entry which is preliminary data.</text>
</comment>